<sequence length="630" mass="68758">MPRENLCGKCRGRSLAKLGGLPWSSEIGGESSCLTERIRRLKSLALDDLSVDESDVGDPSPSPAGQATISIRSSPQRDLSSTGSIKKGRAVYWESAETERSEATPKSESASSSRYQRPSCESEHPSEASVPEGPSASCPDTDAVRQPTELNNSRRILSPINVSKTPMMGAKEEAHDNAAFPARHVPAEDQKVKSINEAQLASPRSGDNCKSDMQQLGGLAASAIGNLRYHDTIDELLSGTAASLEADLIATGSRMHGHPNPRHTYRDPAAVSTGSPPERHEISKIANPSAAASITAHPQVDAGTPYIEQLGHSSPLNFNDLCPDPSYYDDNSSLPRYAPARKSVRFQDQDGGESFDLGVACTTDSEYWTRDYNAFLPSSSIRSFTTPTHPDIKVPDFQHGRHSDQRYPYSTADYHQARRDALHSQCCDQSCYPESAFWNVGRGYDYVNGNAQDCTTSPSSLDHMNPRATTPPGASSPFDFDKWSEISHPEDDEFYSHVPDEAEHKWINDCAKIYMAYSMDDTSPTSPGVHHNVPPASRTLYDDLEEFDEKLRAVRSCFRPCDDDDVVSQHDNDAPAGHGYNSPRLGLKRASSSEGDTSLSRAGPKLFPVSASLVVYTGHDSTDDEDDELI</sequence>
<feature type="region of interest" description="Disordered" evidence="1">
    <location>
        <begin position="255"/>
        <end position="281"/>
    </location>
</feature>
<feature type="region of interest" description="Disordered" evidence="1">
    <location>
        <begin position="47"/>
        <end position="161"/>
    </location>
</feature>
<feature type="compositionally biased region" description="Polar residues" evidence="1">
    <location>
        <begin position="590"/>
        <end position="600"/>
    </location>
</feature>
<protein>
    <submittedName>
        <fullName evidence="2">Uncharacterized protein</fullName>
    </submittedName>
</protein>
<feature type="compositionally biased region" description="Polar residues" evidence="1">
    <location>
        <begin position="148"/>
        <end position="161"/>
    </location>
</feature>
<feature type="compositionally biased region" description="Polar residues" evidence="1">
    <location>
        <begin position="106"/>
        <end position="116"/>
    </location>
</feature>
<evidence type="ECO:0000313" key="2">
    <source>
        <dbReference type="EMBL" id="KAJ9134007.1"/>
    </source>
</evidence>
<comment type="caution">
    <text evidence="2">The sequence shown here is derived from an EMBL/GenBank/DDBJ whole genome shotgun (WGS) entry which is preliminary data.</text>
</comment>
<name>A0AA38VLM0_9PEZI</name>
<proteinExistence type="predicted"/>
<feature type="compositionally biased region" description="Polar residues" evidence="1">
    <location>
        <begin position="63"/>
        <end position="84"/>
    </location>
</feature>
<dbReference type="EMBL" id="JANBVO010000046">
    <property type="protein sequence ID" value="KAJ9134007.1"/>
    <property type="molecule type" value="Genomic_DNA"/>
</dbReference>
<dbReference type="AlphaFoldDB" id="A0AA38VLM0"/>
<organism evidence="2 3">
    <name type="scientific">Pleurostoma richardsiae</name>
    <dbReference type="NCBI Taxonomy" id="41990"/>
    <lineage>
        <taxon>Eukaryota</taxon>
        <taxon>Fungi</taxon>
        <taxon>Dikarya</taxon>
        <taxon>Ascomycota</taxon>
        <taxon>Pezizomycotina</taxon>
        <taxon>Sordariomycetes</taxon>
        <taxon>Sordariomycetidae</taxon>
        <taxon>Calosphaeriales</taxon>
        <taxon>Pleurostomataceae</taxon>
        <taxon>Pleurostoma</taxon>
    </lineage>
</organism>
<accession>A0AA38VLM0</accession>
<reference evidence="2" key="1">
    <citation type="submission" date="2022-07" db="EMBL/GenBank/DDBJ databases">
        <title>Fungi with potential for degradation of polypropylene.</title>
        <authorList>
            <person name="Gostincar C."/>
        </authorList>
    </citation>
    <scope>NUCLEOTIDE SEQUENCE</scope>
    <source>
        <strain evidence="2">EXF-13308</strain>
    </source>
</reference>
<evidence type="ECO:0000313" key="3">
    <source>
        <dbReference type="Proteomes" id="UP001174694"/>
    </source>
</evidence>
<dbReference type="Proteomes" id="UP001174694">
    <property type="component" value="Unassembled WGS sequence"/>
</dbReference>
<gene>
    <name evidence="2" type="ORF">NKR23_g10440</name>
</gene>
<feature type="region of interest" description="Disordered" evidence="1">
    <location>
        <begin position="563"/>
        <end position="604"/>
    </location>
</feature>
<feature type="region of interest" description="Disordered" evidence="1">
    <location>
        <begin position="457"/>
        <end position="478"/>
    </location>
</feature>
<evidence type="ECO:0000256" key="1">
    <source>
        <dbReference type="SAM" id="MobiDB-lite"/>
    </source>
</evidence>
<keyword evidence="3" id="KW-1185">Reference proteome</keyword>